<dbReference type="OrthoDB" id="9801785at2"/>
<evidence type="ECO:0000259" key="12">
    <source>
        <dbReference type="Pfam" id="PF01370"/>
    </source>
</evidence>
<name>A0A1M5MKJ2_STRHI</name>
<organism evidence="13 14">
    <name type="scientific">Streptoalloteichus hindustanus</name>
    <dbReference type="NCBI Taxonomy" id="2017"/>
    <lineage>
        <taxon>Bacteria</taxon>
        <taxon>Bacillati</taxon>
        <taxon>Actinomycetota</taxon>
        <taxon>Actinomycetes</taxon>
        <taxon>Pseudonocardiales</taxon>
        <taxon>Pseudonocardiaceae</taxon>
        <taxon>Streptoalloteichus</taxon>
    </lineage>
</organism>
<evidence type="ECO:0000256" key="2">
    <source>
        <dbReference type="ARBA" id="ARBA00001911"/>
    </source>
</evidence>
<dbReference type="Pfam" id="PF01370">
    <property type="entry name" value="Epimerase"/>
    <property type="match status" value="1"/>
</dbReference>
<dbReference type="SUPFAM" id="SSF51735">
    <property type="entry name" value="NAD(P)-binding Rossmann-fold domains"/>
    <property type="match status" value="1"/>
</dbReference>
<proteinExistence type="inferred from homology"/>
<dbReference type="InterPro" id="IPR005886">
    <property type="entry name" value="UDP_G4E"/>
</dbReference>
<dbReference type="NCBIfam" id="TIGR01179">
    <property type="entry name" value="galE"/>
    <property type="match status" value="1"/>
</dbReference>
<dbReference type="AlphaFoldDB" id="A0A1M5MKJ2"/>
<dbReference type="STRING" id="2017.SAMN05444320_113137"/>
<evidence type="ECO:0000313" key="14">
    <source>
        <dbReference type="Proteomes" id="UP000184501"/>
    </source>
</evidence>
<sequence length="325" mass="34859">MKLLVTGGLGYIGSVVTHRLLDAGHEVEILDDLSTGHLDVLPDGVRLHQHDIHDVDQVLTRHAGFDGVLHLAGLISAGESVHHPDRYWDVNVTGSLRLLAAMRDASVPRLIFSSTGSMYAPKGMDTLTETDPIAPPGPYATTKYVTDLAITDHARAFGIAAASLRYFNAAGAAGRLGERHDPETHLIPLALHAAATGGTTRIFGEDYPTPDGTCVRDYIHVEDLATAHLLALQAVQPGRHEIYNLGNGNGYSTKEVLATVEQVTGTTLTIQVDPPRPGDAVVVVASADKAARELGWQPQHPDLTRIIGDAWAFHQHNTLSHPAIQ</sequence>
<evidence type="ECO:0000256" key="6">
    <source>
        <dbReference type="ARBA" id="ARBA00018569"/>
    </source>
</evidence>
<comment type="catalytic activity">
    <reaction evidence="1">
        <text>UDP-alpha-D-glucose = UDP-alpha-D-galactose</text>
        <dbReference type="Rhea" id="RHEA:22168"/>
        <dbReference type="ChEBI" id="CHEBI:58885"/>
        <dbReference type="ChEBI" id="CHEBI:66914"/>
        <dbReference type="EC" id="5.1.3.2"/>
    </reaction>
</comment>
<dbReference type="PANTHER" id="PTHR43725:SF53">
    <property type="entry name" value="UDP-ARABINOSE 4-EPIMERASE 1"/>
    <property type="match status" value="1"/>
</dbReference>
<evidence type="ECO:0000256" key="8">
    <source>
        <dbReference type="ARBA" id="ARBA00023235"/>
    </source>
</evidence>
<accession>A0A1M5MKJ2</accession>
<evidence type="ECO:0000256" key="1">
    <source>
        <dbReference type="ARBA" id="ARBA00000083"/>
    </source>
</evidence>
<dbReference type="GO" id="GO:0033499">
    <property type="term" value="P:galactose catabolic process via UDP-galactose, Leloir pathway"/>
    <property type="evidence" value="ECO:0007669"/>
    <property type="project" value="TreeGrafter"/>
</dbReference>
<dbReference type="PANTHER" id="PTHR43725">
    <property type="entry name" value="UDP-GLUCOSE 4-EPIMERASE"/>
    <property type="match status" value="1"/>
</dbReference>
<comment type="similarity">
    <text evidence="4">Belongs to the NAD(P)-dependent epimerase/dehydratase family.</text>
</comment>
<dbReference type="InterPro" id="IPR001509">
    <property type="entry name" value="Epimerase_deHydtase"/>
</dbReference>
<evidence type="ECO:0000256" key="11">
    <source>
        <dbReference type="ARBA" id="ARBA00033067"/>
    </source>
</evidence>
<dbReference type="EC" id="5.1.3.2" evidence="5"/>
<keyword evidence="9" id="KW-0119">Carbohydrate metabolism</keyword>
<feature type="domain" description="NAD-dependent epimerase/dehydratase" evidence="12">
    <location>
        <begin position="4"/>
        <end position="246"/>
    </location>
</feature>
<gene>
    <name evidence="13" type="ORF">SAMN05444320_113137</name>
</gene>
<dbReference type="EMBL" id="FQVN01000013">
    <property type="protein sequence ID" value="SHG77283.1"/>
    <property type="molecule type" value="Genomic_DNA"/>
</dbReference>
<evidence type="ECO:0000256" key="4">
    <source>
        <dbReference type="ARBA" id="ARBA00007637"/>
    </source>
</evidence>
<protein>
    <recommendedName>
        <fullName evidence="6">UDP-glucose 4-epimerase</fullName>
        <ecNumber evidence="5">5.1.3.2</ecNumber>
    </recommendedName>
    <alternativeName>
        <fullName evidence="11">Galactowaldenase</fullName>
    </alternativeName>
    <alternativeName>
        <fullName evidence="10">UDP-galactose 4-epimerase</fullName>
    </alternativeName>
</protein>
<dbReference type="Gene3D" id="3.90.25.10">
    <property type="entry name" value="UDP-galactose 4-epimerase, domain 1"/>
    <property type="match status" value="1"/>
</dbReference>
<evidence type="ECO:0000256" key="10">
    <source>
        <dbReference type="ARBA" id="ARBA00031367"/>
    </source>
</evidence>
<dbReference type="UniPathway" id="UPA00214"/>
<dbReference type="InterPro" id="IPR036291">
    <property type="entry name" value="NAD(P)-bd_dom_sf"/>
</dbReference>
<comment type="pathway">
    <text evidence="3">Carbohydrate metabolism; galactose metabolism.</text>
</comment>
<dbReference type="Proteomes" id="UP000184501">
    <property type="component" value="Unassembled WGS sequence"/>
</dbReference>
<dbReference type="GO" id="GO:0003978">
    <property type="term" value="F:UDP-glucose 4-epimerase activity"/>
    <property type="evidence" value="ECO:0007669"/>
    <property type="project" value="UniProtKB-EC"/>
</dbReference>
<dbReference type="RefSeq" id="WP_073489235.1">
    <property type="nucleotide sequence ID" value="NZ_FQVN01000013.1"/>
</dbReference>
<evidence type="ECO:0000256" key="5">
    <source>
        <dbReference type="ARBA" id="ARBA00013189"/>
    </source>
</evidence>
<comment type="cofactor">
    <cofactor evidence="2">
        <name>NAD(+)</name>
        <dbReference type="ChEBI" id="CHEBI:57540"/>
    </cofactor>
</comment>
<keyword evidence="14" id="KW-1185">Reference proteome</keyword>
<evidence type="ECO:0000256" key="3">
    <source>
        <dbReference type="ARBA" id="ARBA00004947"/>
    </source>
</evidence>
<reference evidence="13 14" key="1">
    <citation type="submission" date="2016-11" db="EMBL/GenBank/DDBJ databases">
        <authorList>
            <person name="Jaros S."/>
            <person name="Januszkiewicz K."/>
            <person name="Wedrychowicz H."/>
        </authorList>
    </citation>
    <scope>NUCLEOTIDE SEQUENCE [LARGE SCALE GENOMIC DNA]</scope>
    <source>
        <strain evidence="13 14">DSM 44523</strain>
    </source>
</reference>
<keyword evidence="7" id="KW-0520">NAD</keyword>
<evidence type="ECO:0000313" key="13">
    <source>
        <dbReference type="EMBL" id="SHG77283.1"/>
    </source>
</evidence>
<keyword evidence="8" id="KW-0413">Isomerase</keyword>
<dbReference type="Gene3D" id="3.40.50.720">
    <property type="entry name" value="NAD(P)-binding Rossmann-like Domain"/>
    <property type="match status" value="1"/>
</dbReference>
<evidence type="ECO:0000256" key="7">
    <source>
        <dbReference type="ARBA" id="ARBA00023027"/>
    </source>
</evidence>
<evidence type="ECO:0000256" key="9">
    <source>
        <dbReference type="ARBA" id="ARBA00023277"/>
    </source>
</evidence>